<sequence length="496" mass="49925">MRAAMGICDVPVIAEVCSLGGEAAGALVAAPFDWLAQAVGGAAAWMFESVWAIFDTTTLVDLTSEQYVAVYNVVFGVAIFVMLVFFFLQVASGLIRREPAVLWRAVLGLAKSVLGSFVVITLTAMLLEVVDQLCVGIVHATGTTMEEMGERIAAMALGLTAISVAAPGVGAILTIVLGGLAVAGAAIVWGTLLIRKALLLVAIVVAPLALSGASWDATRGWIGRWATFVLALIVSKLVIVLVFLVAAAQVSSPLDFDLASIADPIAGIVLMFIAAFAPYMTYRFISFMGIDLHHAVSAEQESKAAVGRPAPMSAQQLAGLATVVGGPAAGTAGGAGRAVSAPGPSGAAATSANAGPPAAAAAGGTAAAKAAGLSRPSEPTEDGQPAAAGDASGERRPSPHAAAGNERGDGPETPTGGPDRPASADSPDLKAPGSEQEQPRPSIDPTPSPRTAGPMPDEAPPAQPPTPTPQTPPARPEPTPRTPQRPPAGDGGPDGH</sequence>
<feature type="transmembrane region" description="Helical" evidence="2">
    <location>
        <begin position="152"/>
        <end position="185"/>
    </location>
</feature>
<feature type="transmembrane region" description="Helical" evidence="2">
    <location>
        <begin position="197"/>
        <end position="215"/>
    </location>
</feature>
<dbReference type="EMBL" id="FNUC01000003">
    <property type="protein sequence ID" value="SEE94568.1"/>
    <property type="molecule type" value="Genomic_DNA"/>
</dbReference>
<feature type="transmembrane region" description="Helical" evidence="2">
    <location>
        <begin position="102"/>
        <end position="127"/>
    </location>
</feature>
<evidence type="ECO:0000313" key="3">
    <source>
        <dbReference type="EMBL" id="SEE94568.1"/>
    </source>
</evidence>
<keyword evidence="2" id="KW-0472">Membrane</keyword>
<keyword evidence="2" id="KW-0812">Transmembrane</keyword>
<evidence type="ECO:0000256" key="1">
    <source>
        <dbReference type="SAM" id="MobiDB-lite"/>
    </source>
</evidence>
<feature type="transmembrane region" description="Helical" evidence="2">
    <location>
        <begin position="221"/>
        <end position="246"/>
    </location>
</feature>
<dbReference type="AlphaFoldDB" id="A0A1H5N1N7"/>
<organism evidence="3 4">
    <name type="scientific">Jiangella alba</name>
    <dbReference type="NCBI Taxonomy" id="561176"/>
    <lineage>
        <taxon>Bacteria</taxon>
        <taxon>Bacillati</taxon>
        <taxon>Actinomycetota</taxon>
        <taxon>Actinomycetes</taxon>
        <taxon>Jiangellales</taxon>
        <taxon>Jiangellaceae</taxon>
        <taxon>Jiangella</taxon>
    </lineage>
</organism>
<reference evidence="4" key="1">
    <citation type="submission" date="2016-10" db="EMBL/GenBank/DDBJ databases">
        <authorList>
            <person name="Varghese N."/>
            <person name="Submissions S."/>
        </authorList>
    </citation>
    <scope>NUCLEOTIDE SEQUENCE [LARGE SCALE GENOMIC DNA]</scope>
    <source>
        <strain evidence="4">DSM 45237</strain>
    </source>
</reference>
<gene>
    <name evidence="3" type="ORF">SAMN04488561_3561</name>
</gene>
<evidence type="ECO:0000256" key="2">
    <source>
        <dbReference type="SAM" id="Phobius"/>
    </source>
</evidence>
<feature type="region of interest" description="Disordered" evidence="1">
    <location>
        <begin position="331"/>
        <end position="496"/>
    </location>
</feature>
<feature type="compositionally biased region" description="Low complexity" evidence="1">
    <location>
        <begin position="337"/>
        <end position="372"/>
    </location>
</feature>
<evidence type="ECO:0000313" key="4">
    <source>
        <dbReference type="Proteomes" id="UP000181980"/>
    </source>
</evidence>
<dbReference type="Proteomes" id="UP000181980">
    <property type="component" value="Unassembled WGS sequence"/>
</dbReference>
<keyword evidence="4" id="KW-1185">Reference proteome</keyword>
<proteinExistence type="predicted"/>
<feature type="compositionally biased region" description="Low complexity" evidence="1">
    <location>
        <begin position="411"/>
        <end position="421"/>
    </location>
</feature>
<feature type="transmembrane region" description="Helical" evidence="2">
    <location>
        <begin position="69"/>
        <end position="90"/>
    </location>
</feature>
<dbReference type="STRING" id="561176.SAMN04488561_3561"/>
<protein>
    <recommendedName>
        <fullName evidence="5">DNA processing protein</fullName>
    </recommendedName>
</protein>
<feature type="transmembrane region" description="Helical" evidence="2">
    <location>
        <begin position="258"/>
        <end position="280"/>
    </location>
</feature>
<feature type="compositionally biased region" description="Pro residues" evidence="1">
    <location>
        <begin position="457"/>
        <end position="486"/>
    </location>
</feature>
<evidence type="ECO:0008006" key="5">
    <source>
        <dbReference type="Google" id="ProtNLM"/>
    </source>
</evidence>
<name>A0A1H5N1N7_9ACTN</name>
<accession>A0A1H5N1N7</accession>
<keyword evidence="2" id="KW-1133">Transmembrane helix</keyword>